<dbReference type="PANTHER" id="PTHR46972:SF1">
    <property type="entry name" value="FAD DEPENDENT OXIDOREDUCTASE DOMAIN-CONTAINING PROTEIN"/>
    <property type="match status" value="1"/>
</dbReference>
<evidence type="ECO:0000256" key="1">
    <source>
        <dbReference type="ARBA" id="ARBA00022630"/>
    </source>
</evidence>
<name>A0AAV9MW33_9EURO</name>
<accession>A0AAV9MW33</accession>
<dbReference type="GO" id="GO:0004497">
    <property type="term" value="F:monooxygenase activity"/>
    <property type="evidence" value="ECO:0007669"/>
    <property type="project" value="UniProtKB-KW"/>
</dbReference>
<dbReference type="RefSeq" id="XP_064701348.1">
    <property type="nucleotide sequence ID" value="XM_064852373.1"/>
</dbReference>
<reference evidence="6 7" key="1">
    <citation type="submission" date="2023-08" db="EMBL/GenBank/DDBJ databases">
        <title>Black Yeasts Isolated from many extreme environments.</title>
        <authorList>
            <person name="Coleine C."/>
            <person name="Stajich J.E."/>
            <person name="Selbmann L."/>
        </authorList>
    </citation>
    <scope>NUCLEOTIDE SEQUENCE [LARGE SCALE GENOMIC DNA]</scope>
    <source>
        <strain evidence="6 7">CCFEE 5792</strain>
    </source>
</reference>
<dbReference type="Gene3D" id="3.50.50.60">
    <property type="entry name" value="FAD/NAD(P)-binding domain"/>
    <property type="match status" value="1"/>
</dbReference>
<dbReference type="Proteomes" id="UP001358417">
    <property type="component" value="Unassembled WGS sequence"/>
</dbReference>
<dbReference type="SUPFAM" id="SSF51905">
    <property type="entry name" value="FAD/NAD(P)-binding domain"/>
    <property type="match status" value="1"/>
</dbReference>
<evidence type="ECO:0000313" key="7">
    <source>
        <dbReference type="Proteomes" id="UP001358417"/>
    </source>
</evidence>
<gene>
    <name evidence="6" type="ORF">LTR84_008829</name>
</gene>
<comment type="caution">
    <text evidence="6">The sequence shown here is derived from an EMBL/GenBank/DDBJ whole genome shotgun (WGS) entry which is preliminary data.</text>
</comment>
<proteinExistence type="predicted"/>
<keyword evidence="3" id="KW-0560">Oxidoreductase</keyword>
<protein>
    <recommendedName>
        <fullName evidence="5">FAD-binding domain-containing protein</fullName>
    </recommendedName>
</protein>
<dbReference type="GeneID" id="89976991"/>
<keyword evidence="7" id="KW-1185">Reference proteome</keyword>
<evidence type="ECO:0000256" key="2">
    <source>
        <dbReference type="ARBA" id="ARBA00022827"/>
    </source>
</evidence>
<dbReference type="Pfam" id="PF01494">
    <property type="entry name" value="FAD_binding_3"/>
    <property type="match status" value="2"/>
</dbReference>
<feature type="domain" description="FAD-binding" evidence="5">
    <location>
        <begin position="298"/>
        <end position="356"/>
    </location>
</feature>
<evidence type="ECO:0000256" key="3">
    <source>
        <dbReference type="ARBA" id="ARBA00023002"/>
    </source>
</evidence>
<evidence type="ECO:0000313" key="6">
    <source>
        <dbReference type="EMBL" id="KAK5045737.1"/>
    </source>
</evidence>
<keyword evidence="1" id="KW-0285">Flavoprotein</keyword>
<dbReference type="GO" id="GO:0071949">
    <property type="term" value="F:FAD binding"/>
    <property type="evidence" value="ECO:0007669"/>
    <property type="project" value="InterPro"/>
</dbReference>
<sequence>MVVEIAKEVVPSIAIIGGGPSGLGLAALLEAYGVKDYVVYERSDRETKPRGACLDLHPGSGQKVFKEVGAFDELREVGRWGEETIHYICNTKLDRLFEFGEGRDAPEVDRYDMRRILLGVIPDEKVRWRCGVESSKRDENGQIVLKLTNGRSVSGFKLIIGADGAYSQIRHLVTPAKLRYTGHTIFTTQVSPGNPHYKRTEETFTRSNMAICGNSNLIWSAPQGAGIFRWDLCIPVPEDFERDLSNAEDNKKFFLQDKYFGSFDPEIQEVIKHSEGDWRPWKLYIMPSDCFNWKSQADVTLIGDAAHATTPWVGDGVNCAMRDSLVLAKLLQEHGISKQTVEAYEQQMFVWAEDLIRRSNFSGEMFLDEQNPTRLVEFMKTSMHTLLGHTDNV</sequence>
<organism evidence="6 7">
    <name type="scientific">Exophiala bonariae</name>
    <dbReference type="NCBI Taxonomy" id="1690606"/>
    <lineage>
        <taxon>Eukaryota</taxon>
        <taxon>Fungi</taxon>
        <taxon>Dikarya</taxon>
        <taxon>Ascomycota</taxon>
        <taxon>Pezizomycotina</taxon>
        <taxon>Eurotiomycetes</taxon>
        <taxon>Chaetothyriomycetidae</taxon>
        <taxon>Chaetothyriales</taxon>
        <taxon>Herpotrichiellaceae</taxon>
        <taxon>Exophiala</taxon>
    </lineage>
</organism>
<keyword evidence="2" id="KW-0274">FAD</keyword>
<dbReference type="PANTHER" id="PTHR46972">
    <property type="entry name" value="MONOOXYGENASE ASQM-RELATED"/>
    <property type="match status" value="1"/>
</dbReference>
<keyword evidence="4" id="KW-0503">Monooxygenase</keyword>
<dbReference type="EMBL" id="JAVRRD010000034">
    <property type="protein sequence ID" value="KAK5045737.1"/>
    <property type="molecule type" value="Genomic_DNA"/>
</dbReference>
<feature type="domain" description="FAD-binding" evidence="5">
    <location>
        <begin position="13"/>
        <end position="173"/>
    </location>
</feature>
<dbReference type="AlphaFoldDB" id="A0AAV9MW33"/>
<dbReference type="InterPro" id="IPR036188">
    <property type="entry name" value="FAD/NAD-bd_sf"/>
</dbReference>
<evidence type="ECO:0000259" key="5">
    <source>
        <dbReference type="Pfam" id="PF01494"/>
    </source>
</evidence>
<dbReference type="InterPro" id="IPR002938">
    <property type="entry name" value="FAD-bd"/>
</dbReference>
<evidence type="ECO:0000256" key="4">
    <source>
        <dbReference type="ARBA" id="ARBA00023033"/>
    </source>
</evidence>
<dbReference type="PRINTS" id="PR00420">
    <property type="entry name" value="RNGMNOXGNASE"/>
</dbReference>